<keyword evidence="6" id="KW-1185">Reference proteome</keyword>
<feature type="non-terminal residue" evidence="5">
    <location>
        <position position="1039"/>
    </location>
</feature>
<dbReference type="InterPro" id="IPR036736">
    <property type="entry name" value="ACP-like_sf"/>
</dbReference>
<dbReference type="InterPro" id="IPR020845">
    <property type="entry name" value="AMP-binding_CS"/>
</dbReference>
<evidence type="ECO:0000313" key="5">
    <source>
        <dbReference type="EMBL" id="OLF13639.1"/>
    </source>
</evidence>
<evidence type="ECO:0000256" key="3">
    <source>
        <dbReference type="ARBA" id="ARBA00022553"/>
    </source>
</evidence>
<dbReference type="GO" id="GO:0005737">
    <property type="term" value="C:cytoplasm"/>
    <property type="evidence" value="ECO:0007669"/>
    <property type="project" value="TreeGrafter"/>
</dbReference>
<dbReference type="PROSITE" id="PS50075">
    <property type="entry name" value="CARRIER"/>
    <property type="match status" value="1"/>
</dbReference>
<organism evidence="5 6">
    <name type="scientific">Actinophytocola xinjiangensis</name>
    <dbReference type="NCBI Taxonomy" id="485602"/>
    <lineage>
        <taxon>Bacteria</taxon>
        <taxon>Bacillati</taxon>
        <taxon>Actinomycetota</taxon>
        <taxon>Actinomycetes</taxon>
        <taxon>Pseudonocardiales</taxon>
        <taxon>Pseudonocardiaceae</taxon>
    </lineage>
</organism>
<dbReference type="GO" id="GO:0003824">
    <property type="term" value="F:catalytic activity"/>
    <property type="evidence" value="ECO:0007669"/>
    <property type="project" value="InterPro"/>
</dbReference>
<dbReference type="Proteomes" id="UP000185696">
    <property type="component" value="Unassembled WGS sequence"/>
</dbReference>
<dbReference type="AlphaFoldDB" id="A0A7Z0WSR2"/>
<evidence type="ECO:0000256" key="1">
    <source>
        <dbReference type="ARBA" id="ARBA00001957"/>
    </source>
</evidence>
<keyword evidence="3" id="KW-0597">Phosphoprotein</keyword>
<evidence type="ECO:0000256" key="2">
    <source>
        <dbReference type="ARBA" id="ARBA00022450"/>
    </source>
</evidence>
<dbReference type="GO" id="GO:0043041">
    <property type="term" value="P:amino acid activation for nonribosomal peptide biosynthetic process"/>
    <property type="evidence" value="ECO:0007669"/>
    <property type="project" value="TreeGrafter"/>
</dbReference>
<accession>A0A7Z0WSR2</accession>
<dbReference type="InterPro" id="IPR006162">
    <property type="entry name" value="Ppantetheine_attach_site"/>
</dbReference>
<dbReference type="FunFam" id="1.10.1200.10:FF:000016">
    <property type="entry name" value="Non-ribosomal peptide synthase"/>
    <property type="match status" value="1"/>
</dbReference>
<protein>
    <recommendedName>
        <fullName evidence="4">Carrier domain-containing protein</fullName>
    </recommendedName>
</protein>
<dbReference type="CDD" id="cd05930">
    <property type="entry name" value="A_NRPS"/>
    <property type="match status" value="1"/>
</dbReference>
<dbReference type="Gene3D" id="3.30.559.10">
    <property type="entry name" value="Chloramphenicol acetyltransferase-like domain"/>
    <property type="match status" value="1"/>
</dbReference>
<dbReference type="PROSITE" id="PS00012">
    <property type="entry name" value="PHOSPHOPANTETHEINE"/>
    <property type="match status" value="1"/>
</dbReference>
<dbReference type="Pfam" id="PF00668">
    <property type="entry name" value="Condensation"/>
    <property type="match status" value="1"/>
</dbReference>
<dbReference type="InterPro" id="IPR001242">
    <property type="entry name" value="Condensation_dom"/>
</dbReference>
<dbReference type="InterPro" id="IPR025110">
    <property type="entry name" value="AMP-bd_C"/>
</dbReference>
<dbReference type="Gene3D" id="3.30.300.30">
    <property type="match status" value="1"/>
</dbReference>
<dbReference type="SMART" id="SM00823">
    <property type="entry name" value="PKS_PP"/>
    <property type="match status" value="1"/>
</dbReference>
<dbReference type="Gene3D" id="3.40.50.1820">
    <property type="entry name" value="alpha/beta hydrolase"/>
    <property type="match status" value="1"/>
</dbReference>
<proteinExistence type="predicted"/>
<dbReference type="Gene3D" id="2.30.38.10">
    <property type="entry name" value="Luciferase, Domain 3"/>
    <property type="match status" value="1"/>
</dbReference>
<dbReference type="InterPro" id="IPR000873">
    <property type="entry name" value="AMP-dep_synth/lig_dom"/>
</dbReference>
<dbReference type="InterPro" id="IPR009081">
    <property type="entry name" value="PP-bd_ACP"/>
</dbReference>
<dbReference type="Pfam" id="PF00550">
    <property type="entry name" value="PP-binding"/>
    <property type="match status" value="1"/>
</dbReference>
<dbReference type="PANTHER" id="PTHR45527:SF1">
    <property type="entry name" value="FATTY ACID SYNTHASE"/>
    <property type="match status" value="1"/>
</dbReference>
<dbReference type="Pfam" id="PF00501">
    <property type="entry name" value="AMP-binding"/>
    <property type="match status" value="1"/>
</dbReference>
<reference evidence="5 6" key="1">
    <citation type="submission" date="2016-12" db="EMBL/GenBank/DDBJ databases">
        <title>The draft genome sequence of Actinophytocola xinjiangensis.</title>
        <authorList>
            <person name="Wang W."/>
            <person name="Yuan L."/>
        </authorList>
    </citation>
    <scope>NUCLEOTIDE SEQUENCE [LARGE SCALE GENOMIC DNA]</scope>
    <source>
        <strain evidence="5 6">CGMCC 4.4663</strain>
    </source>
</reference>
<evidence type="ECO:0000313" key="6">
    <source>
        <dbReference type="Proteomes" id="UP000185696"/>
    </source>
</evidence>
<dbReference type="PANTHER" id="PTHR45527">
    <property type="entry name" value="NONRIBOSOMAL PEPTIDE SYNTHETASE"/>
    <property type="match status" value="1"/>
</dbReference>
<dbReference type="EMBL" id="MSIF01000001">
    <property type="protein sequence ID" value="OLF13639.1"/>
    <property type="molecule type" value="Genomic_DNA"/>
</dbReference>
<dbReference type="GO" id="GO:0072330">
    <property type="term" value="P:monocarboxylic acid biosynthetic process"/>
    <property type="evidence" value="ECO:0007669"/>
    <property type="project" value="UniProtKB-ARBA"/>
</dbReference>
<dbReference type="InterPro" id="IPR045851">
    <property type="entry name" value="AMP-bd_C_sf"/>
</dbReference>
<dbReference type="Gene3D" id="3.40.50.980">
    <property type="match status" value="2"/>
</dbReference>
<dbReference type="InterPro" id="IPR010071">
    <property type="entry name" value="AA_adenyl_dom"/>
</dbReference>
<dbReference type="GO" id="GO:0008610">
    <property type="term" value="P:lipid biosynthetic process"/>
    <property type="evidence" value="ECO:0007669"/>
    <property type="project" value="UniProtKB-ARBA"/>
</dbReference>
<sequence length="1039" mass="113442">MVVRLRGPLDVTALAHALDDVVARHEMLRTVVHAPDGVPVQEVRPYSPPLLSTMDLSRLPAAERLPAALTDVRGSVSRRLDLAEGPLRARLYGLDPEDNLLFLAVHHIVWDGWSAGVFYRDLTAFYRGHAHGEDVELPELPERYVGYASRQRAETSAERLDEDLAYWRDELGTGLAPLELPASGPSFTPDGPAAGLAEHTVPAHDAARLDAFARGKRVSMFMLLATALHAVLHRLTGATSVTTSFVSSNRDRAEYENLIGLFVNRLVLRTDSTENLTFEELLEQVRAKTLRAFRHADLPYERLVRELWSDAEREVVGQVQVGFQRETGSSQLNLPGVTAKMIELHNEASRESINLLASAESGSLELAAVYNTARLDQLTAARLLRRVALVLMAGTTEPTCRLADLPVLVDGEEAELRRLSAAEEPAGEPDTLHDLVFAQIARTPAADALVGDGQVVSYRELGERVDRLVRMLAAHGVRPGDSVGVRLERSVDFVVAALAVLGAGAHYLPVDPSLPDARTELMLQDTGSVLVICAETPTAPLPCPVLRLAPGAWWAGDDHEPGDLTRPKAHWEDVAYVLYTSGSTGTPKGVQVPHRGVVNVVRHHQQVMPLRPGDRLLHNCPLGFDISVVQLFWPLAVGAAVVIATPDMTFDLRGMAEYAAAERVTVMYTVPTVLGRYLAEQPPELPELRAVFVAGEVLPPDLVRRVRQYAPVPVFNGYGPTETAIVSLMWIVGPEDQLPSVLPIGRPFPGVRCHVLDDLRRQVPLGVPGELYLGGECVSPSAGYLGRPGLTAERYVADPYGAAGERLYRTGDLVRMGSDGTLFYLSRTDRQLKLHGVRLEPGEVQAAVTERPEVAEAYLTVRDDRLVAYVVAAPGRTVNEQALRAAVASQLPRQLVPSRFIELNRLPLTPNGKLDEDSLPDPATTAPHRTEYTAPRSVVEETVAEVWSEVLGVDRVGVHDDFFDLGGHSLLAIRLITRLREVLGAEVVVRDLFTTPTLGSLSAVIDAARRVAEMPLVPRVGGGPVELSFAQSRLWFLEQ</sequence>
<gene>
    <name evidence="5" type="ORF">BLA60_00005</name>
</gene>
<name>A0A7Z0WSR2_9PSEU</name>
<evidence type="ECO:0000259" key="4">
    <source>
        <dbReference type="PROSITE" id="PS50075"/>
    </source>
</evidence>
<dbReference type="InterPro" id="IPR029058">
    <property type="entry name" value="AB_hydrolase_fold"/>
</dbReference>
<dbReference type="InterPro" id="IPR020806">
    <property type="entry name" value="PKS_PP-bd"/>
</dbReference>
<comment type="cofactor">
    <cofactor evidence="1">
        <name>pantetheine 4'-phosphate</name>
        <dbReference type="ChEBI" id="CHEBI:47942"/>
    </cofactor>
</comment>
<dbReference type="SUPFAM" id="SSF47336">
    <property type="entry name" value="ACP-like"/>
    <property type="match status" value="1"/>
</dbReference>
<feature type="domain" description="Carrier" evidence="4">
    <location>
        <begin position="934"/>
        <end position="1009"/>
    </location>
</feature>
<dbReference type="NCBIfam" id="TIGR01733">
    <property type="entry name" value="AA-adenyl-dom"/>
    <property type="match status" value="1"/>
</dbReference>
<dbReference type="GO" id="GO:0044550">
    <property type="term" value="P:secondary metabolite biosynthetic process"/>
    <property type="evidence" value="ECO:0007669"/>
    <property type="project" value="TreeGrafter"/>
</dbReference>
<dbReference type="CDD" id="cd19531">
    <property type="entry name" value="LCL_NRPS-like"/>
    <property type="match status" value="1"/>
</dbReference>
<dbReference type="InterPro" id="IPR023213">
    <property type="entry name" value="CAT-like_dom_sf"/>
</dbReference>
<dbReference type="PROSITE" id="PS00455">
    <property type="entry name" value="AMP_BINDING"/>
    <property type="match status" value="1"/>
</dbReference>
<dbReference type="SUPFAM" id="SSF56801">
    <property type="entry name" value="Acetyl-CoA synthetase-like"/>
    <property type="match status" value="1"/>
</dbReference>
<dbReference type="SUPFAM" id="SSF52777">
    <property type="entry name" value="CoA-dependent acyltransferases"/>
    <property type="match status" value="2"/>
</dbReference>
<dbReference type="GO" id="GO:0031177">
    <property type="term" value="F:phosphopantetheine binding"/>
    <property type="evidence" value="ECO:0007669"/>
    <property type="project" value="InterPro"/>
</dbReference>
<comment type="caution">
    <text evidence="5">The sequence shown here is derived from an EMBL/GenBank/DDBJ whole genome shotgun (WGS) entry which is preliminary data.</text>
</comment>
<keyword evidence="2" id="KW-0596">Phosphopantetheine</keyword>
<dbReference type="Gene3D" id="3.30.559.30">
    <property type="entry name" value="Nonribosomal peptide synthetase, condensation domain"/>
    <property type="match status" value="1"/>
</dbReference>
<dbReference type="Pfam" id="PF13193">
    <property type="entry name" value="AMP-binding_C"/>
    <property type="match status" value="1"/>
</dbReference>